<dbReference type="Pfam" id="PF14525">
    <property type="entry name" value="AraC_binding_2"/>
    <property type="match status" value="1"/>
</dbReference>
<dbReference type="SUPFAM" id="SSF46689">
    <property type="entry name" value="Homeodomain-like"/>
    <property type="match status" value="1"/>
</dbReference>
<evidence type="ECO:0000259" key="4">
    <source>
        <dbReference type="PROSITE" id="PS01124"/>
    </source>
</evidence>
<dbReference type="InterPro" id="IPR020449">
    <property type="entry name" value="Tscrpt_reg_AraC-type_HTH"/>
</dbReference>
<dbReference type="InterPro" id="IPR018060">
    <property type="entry name" value="HTH_AraC"/>
</dbReference>
<name>A0ABW5WKP0_9PSEU</name>
<feature type="domain" description="HTH araC/xylS-type" evidence="4">
    <location>
        <begin position="249"/>
        <end position="350"/>
    </location>
</feature>
<reference evidence="6" key="1">
    <citation type="journal article" date="2019" name="Int. J. Syst. Evol. Microbiol.">
        <title>The Global Catalogue of Microorganisms (GCM) 10K type strain sequencing project: providing services to taxonomists for standard genome sequencing and annotation.</title>
        <authorList>
            <consortium name="The Broad Institute Genomics Platform"/>
            <consortium name="The Broad Institute Genome Sequencing Center for Infectious Disease"/>
            <person name="Wu L."/>
            <person name="Ma J."/>
        </authorList>
    </citation>
    <scope>NUCLEOTIDE SEQUENCE [LARGE SCALE GENOMIC DNA]</scope>
    <source>
        <strain evidence="6">IBRC-M 10906</strain>
    </source>
</reference>
<dbReference type="InterPro" id="IPR050204">
    <property type="entry name" value="AraC_XylS_family_regulators"/>
</dbReference>
<dbReference type="RefSeq" id="WP_377395431.1">
    <property type="nucleotide sequence ID" value="NZ_JBHSAN010000054.1"/>
</dbReference>
<dbReference type="InterPro" id="IPR009057">
    <property type="entry name" value="Homeodomain-like_sf"/>
</dbReference>
<dbReference type="InterPro" id="IPR035418">
    <property type="entry name" value="AraC-bd_2"/>
</dbReference>
<organism evidence="5 6">
    <name type="scientific">Prauserella oleivorans</name>
    <dbReference type="NCBI Taxonomy" id="1478153"/>
    <lineage>
        <taxon>Bacteria</taxon>
        <taxon>Bacillati</taxon>
        <taxon>Actinomycetota</taxon>
        <taxon>Actinomycetes</taxon>
        <taxon>Pseudonocardiales</taxon>
        <taxon>Pseudonocardiaceae</taxon>
        <taxon>Prauserella</taxon>
    </lineage>
</organism>
<dbReference type="Pfam" id="PF12833">
    <property type="entry name" value="HTH_18"/>
    <property type="match status" value="1"/>
</dbReference>
<dbReference type="PANTHER" id="PTHR46796">
    <property type="entry name" value="HTH-TYPE TRANSCRIPTIONAL ACTIVATOR RHAS-RELATED"/>
    <property type="match status" value="1"/>
</dbReference>
<evidence type="ECO:0000256" key="3">
    <source>
        <dbReference type="ARBA" id="ARBA00023163"/>
    </source>
</evidence>
<dbReference type="Proteomes" id="UP001597478">
    <property type="component" value="Unassembled WGS sequence"/>
</dbReference>
<dbReference type="PRINTS" id="PR00032">
    <property type="entry name" value="HTHARAC"/>
</dbReference>
<dbReference type="Gene3D" id="1.10.10.60">
    <property type="entry name" value="Homeodomain-like"/>
    <property type="match status" value="1"/>
</dbReference>
<evidence type="ECO:0000313" key="5">
    <source>
        <dbReference type="EMBL" id="MFD2802945.1"/>
    </source>
</evidence>
<evidence type="ECO:0000256" key="2">
    <source>
        <dbReference type="ARBA" id="ARBA00023125"/>
    </source>
</evidence>
<keyword evidence="2" id="KW-0238">DNA-binding</keyword>
<gene>
    <name evidence="5" type="ORF">ACFS2C_26485</name>
</gene>
<sequence>MRTDRIGLLPRFRRAGSSCPGGRRRFWGGSMIETVFRSDELPEAQRFDRWQELLSQSPAPMRASCDHTAKFEVYQRDLYLEGLRVWTMAFRPMIFHRTAKLIRESDPETYNVCVLLSGTMGRTWGGQEAIYGPDELHVYDSSQPFELRASSARGPVSCVGIEIPRKHLTLPPSRADRLIGRRVSARSGIAALLAATLQQLAADATPYRPTDDPHLGTILGDLVTALFAHITEDEDRSLPPQTHRRALMLRIQQFIRRHLHDPQLTRDAIADAHHISTSYLHRLFQDDGTPVMAWVRHQRLERARHDLADPALRSVPVGEIAARWGFAAHTDFTRAFRAAYGTSPRDYRRRTLHAEQ</sequence>
<evidence type="ECO:0000256" key="1">
    <source>
        <dbReference type="ARBA" id="ARBA00023015"/>
    </source>
</evidence>
<protein>
    <submittedName>
        <fullName evidence="5">Helix-turn-helix domain-containing protein</fullName>
    </submittedName>
</protein>
<evidence type="ECO:0000313" key="6">
    <source>
        <dbReference type="Proteomes" id="UP001597478"/>
    </source>
</evidence>
<dbReference type="PANTHER" id="PTHR46796:SF6">
    <property type="entry name" value="ARAC SUBFAMILY"/>
    <property type="match status" value="1"/>
</dbReference>
<proteinExistence type="predicted"/>
<keyword evidence="3" id="KW-0804">Transcription</keyword>
<dbReference type="PROSITE" id="PS01124">
    <property type="entry name" value="HTH_ARAC_FAMILY_2"/>
    <property type="match status" value="1"/>
</dbReference>
<dbReference type="InterPro" id="IPR018062">
    <property type="entry name" value="HTH_AraC-typ_CS"/>
</dbReference>
<keyword evidence="6" id="KW-1185">Reference proteome</keyword>
<dbReference type="SMART" id="SM00342">
    <property type="entry name" value="HTH_ARAC"/>
    <property type="match status" value="1"/>
</dbReference>
<dbReference type="PROSITE" id="PS00041">
    <property type="entry name" value="HTH_ARAC_FAMILY_1"/>
    <property type="match status" value="1"/>
</dbReference>
<dbReference type="EMBL" id="JBHUOF010000049">
    <property type="protein sequence ID" value="MFD2802945.1"/>
    <property type="molecule type" value="Genomic_DNA"/>
</dbReference>
<comment type="caution">
    <text evidence="5">The sequence shown here is derived from an EMBL/GenBank/DDBJ whole genome shotgun (WGS) entry which is preliminary data.</text>
</comment>
<accession>A0ABW5WKP0</accession>
<keyword evidence="1" id="KW-0805">Transcription regulation</keyword>